<name>A0ABP8BWF3_9ACTN</name>
<keyword evidence="1" id="KW-1133">Transmembrane helix</keyword>
<dbReference type="InterPro" id="IPR009597">
    <property type="entry name" value="DUF1206"/>
</dbReference>
<comment type="caution">
    <text evidence="3">The sequence shown here is derived from an EMBL/GenBank/DDBJ whole genome shotgun (WGS) entry which is preliminary data.</text>
</comment>
<keyword evidence="1" id="KW-0812">Transmembrane</keyword>
<feature type="transmembrane region" description="Helical" evidence="1">
    <location>
        <begin position="152"/>
        <end position="175"/>
    </location>
</feature>
<gene>
    <name evidence="3" type="ORF">GCM10022254_18820</name>
</gene>
<dbReference type="EMBL" id="BAABAS010000005">
    <property type="protein sequence ID" value="GAA4228533.1"/>
    <property type="molecule type" value="Genomic_DNA"/>
</dbReference>
<feature type="domain" description="DUF1206" evidence="2">
    <location>
        <begin position="109"/>
        <end position="177"/>
    </location>
</feature>
<accession>A0ABP8BWF3</accession>
<feature type="transmembrane region" description="Helical" evidence="1">
    <location>
        <begin position="28"/>
        <end position="47"/>
    </location>
</feature>
<feature type="domain" description="DUF1206" evidence="2">
    <location>
        <begin position="26"/>
        <end position="94"/>
    </location>
</feature>
<keyword evidence="1" id="KW-0472">Membrane</keyword>
<feature type="transmembrane region" description="Helical" evidence="1">
    <location>
        <begin position="113"/>
        <end position="132"/>
    </location>
</feature>
<evidence type="ECO:0000313" key="4">
    <source>
        <dbReference type="Proteomes" id="UP001501710"/>
    </source>
</evidence>
<evidence type="ECO:0000313" key="3">
    <source>
        <dbReference type="EMBL" id="GAA4228533.1"/>
    </source>
</evidence>
<organism evidence="3 4">
    <name type="scientific">Actinomadura meridiana</name>
    <dbReference type="NCBI Taxonomy" id="559626"/>
    <lineage>
        <taxon>Bacteria</taxon>
        <taxon>Bacillati</taxon>
        <taxon>Actinomycetota</taxon>
        <taxon>Actinomycetes</taxon>
        <taxon>Streptosporangiales</taxon>
        <taxon>Thermomonosporaceae</taxon>
        <taxon>Actinomadura</taxon>
    </lineage>
</organism>
<feature type="transmembrane region" description="Helical" evidence="1">
    <location>
        <begin position="196"/>
        <end position="225"/>
    </location>
</feature>
<protein>
    <submittedName>
        <fullName evidence="3">DUF1206 domain-containing protein</fullName>
    </submittedName>
</protein>
<evidence type="ECO:0000259" key="2">
    <source>
        <dbReference type="Pfam" id="PF06724"/>
    </source>
</evidence>
<proteinExistence type="predicted"/>
<reference evidence="4" key="1">
    <citation type="journal article" date="2019" name="Int. J. Syst. Evol. Microbiol.">
        <title>The Global Catalogue of Microorganisms (GCM) 10K type strain sequencing project: providing services to taxonomists for standard genome sequencing and annotation.</title>
        <authorList>
            <consortium name="The Broad Institute Genomics Platform"/>
            <consortium name="The Broad Institute Genome Sequencing Center for Infectious Disease"/>
            <person name="Wu L."/>
            <person name="Ma J."/>
        </authorList>
    </citation>
    <scope>NUCLEOTIDE SEQUENCE [LARGE SCALE GENOMIC DNA]</scope>
    <source>
        <strain evidence="4">JCM 17440</strain>
    </source>
</reference>
<feature type="transmembrane region" description="Helical" evidence="1">
    <location>
        <begin position="245"/>
        <end position="265"/>
    </location>
</feature>
<keyword evidence="4" id="KW-1185">Reference proteome</keyword>
<evidence type="ECO:0000256" key="1">
    <source>
        <dbReference type="SAM" id="Phobius"/>
    </source>
</evidence>
<feature type="domain" description="DUF1206" evidence="2">
    <location>
        <begin position="202"/>
        <end position="271"/>
    </location>
</feature>
<sequence>MSVATDTSNGLEQAAGHPWFHAMSRVGLIARGFLYLLIGWLALRVAFGGSGPEADRKGALQIVADKPGGQLILALMVAGFAALALWQCAEAAYGRPVPDGDAPTKRLASAGRALVYAAGCAATLAFQFGYQGKSSDQQSKTLTARLMGQPGGRWLVLAIAAAVVVWGAVVIVNAARRTFMDELETARMGRLAQRAVQPFGVIGNTSRGLVAAAVGAFLAYAALTFQPDKAKGLDGALREFATTPAGPWGLAALAAGVLTFGLYSLSEAHYRKLNPTTRPT</sequence>
<feature type="transmembrane region" description="Helical" evidence="1">
    <location>
        <begin position="67"/>
        <end position="86"/>
    </location>
</feature>
<dbReference type="Proteomes" id="UP001501710">
    <property type="component" value="Unassembled WGS sequence"/>
</dbReference>
<dbReference type="Pfam" id="PF06724">
    <property type="entry name" value="DUF1206"/>
    <property type="match status" value="3"/>
</dbReference>